<keyword evidence="9" id="KW-1185">Reference proteome</keyword>
<name>A0A3A2ZR94_9EURO</name>
<keyword evidence="2 6" id="KW-0812">Transmembrane</keyword>
<comment type="subcellular location">
    <subcellularLocation>
        <location evidence="1">Membrane</location>
        <topology evidence="1">Multi-pass membrane protein</topology>
    </subcellularLocation>
</comment>
<evidence type="ECO:0000313" key="9">
    <source>
        <dbReference type="Proteomes" id="UP000266188"/>
    </source>
</evidence>
<dbReference type="InterPro" id="IPR052337">
    <property type="entry name" value="SAT4-like"/>
</dbReference>
<comment type="caution">
    <text evidence="8">The sequence shown here is derived from an EMBL/GenBank/DDBJ whole genome shotgun (WGS) entry which is preliminary data.</text>
</comment>
<protein>
    <submittedName>
        <fullName evidence="8">Integral membrane protein</fullName>
    </submittedName>
</protein>
<dbReference type="Proteomes" id="UP000266188">
    <property type="component" value="Unassembled WGS sequence"/>
</dbReference>
<evidence type="ECO:0000256" key="4">
    <source>
        <dbReference type="ARBA" id="ARBA00023136"/>
    </source>
</evidence>
<sequence length="357" mass="39911">MAVTDDRSLAVKAVAASFMSVASVAVILRCYVRLCIVKGFGWDDSMMVFAMIFYLMFSGCMIGGSLYGTGKRFAALTPENRVTAMEYWWLCEIAYCFSSVGCKVSVCIFLMRVTVKRLHHWILYTVMFLTIITGLVFMFLMLLQCKPLEYFWTKVAGDPNIKGTCMDIQIIIAMTYVYSAFAALCDFTVGILPIFLVRRLNMHRKTKIAVAGILSMACIASCAVIVRLPFVKTFADPDFLYATVDIAIWSNIETGLGISAGSLATLRPLVRVIRGSAPERYYSIPSPMPWRSSRKQGIREDSVFPLSLLDHEAQGRLRVDKAGPATTVHSTHVHGTWFKWTRTSSEERLNAESPKDG</sequence>
<dbReference type="OrthoDB" id="3897607at2759"/>
<feature type="transmembrane region" description="Helical" evidence="6">
    <location>
        <begin position="122"/>
        <end position="143"/>
    </location>
</feature>
<evidence type="ECO:0000256" key="5">
    <source>
        <dbReference type="ARBA" id="ARBA00038359"/>
    </source>
</evidence>
<evidence type="ECO:0000313" key="8">
    <source>
        <dbReference type="EMBL" id="RJE23947.1"/>
    </source>
</evidence>
<accession>A0A3A2ZR94</accession>
<gene>
    <name evidence="8" type="ORF">PHISCL_03706</name>
</gene>
<comment type="similarity">
    <text evidence="5">Belongs to the SAT4 family.</text>
</comment>
<feature type="transmembrane region" description="Helical" evidence="6">
    <location>
        <begin position="13"/>
        <end position="34"/>
    </location>
</feature>
<reference evidence="9" key="1">
    <citation type="submission" date="2017-02" db="EMBL/GenBank/DDBJ databases">
        <authorList>
            <person name="Tafer H."/>
            <person name="Lopandic K."/>
        </authorList>
    </citation>
    <scope>NUCLEOTIDE SEQUENCE [LARGE SCALE GENOMIC DNA]</scope>
    <source>
        <strain evidence="9">CBS 366.77</strain>
    </source>
</reference>
<dbReference type="InterPro" id="IPR049326">
    <property type="entry name" value="Rhodopsin_dom_fungi"/>
</dbReference>
<feature type="transmembrane region" description="Helical" evidence="6">
    <location>
        <begin position="208"/>
        <end position="226"/>
    </location>
</feature>
<feature type="domain" description="Rhodopsin" evidence="7">
    <location>
        <begin position="28"/>
        <end position="271"/>
    </location>
</feature>
<dbReference type="EMBL" id="MVGC01000099">
    <property type="protein sequence ID" value="RJE23947.1"/>
    <property type="molecule type" value="Genomic_DNA"/>
</dbReference>
<organism evidence="8 9">
    <name type="scientific">Aspergillus sclerotialis</name>
    <dbReference type="NCBI Taxonomy" id="2070753"/>
    <lineage>
        <taxon>Eukaryota</taxon>
        <taxon>Fungi</taxon>
        <taxon>Dikarya</taxon>
        <taxon>Ascomycota</taxon>
        <taxon>Pezizomycotina</taxon>
        <taxon>Eurotiomycetes</taxon>
        <taxon>Eurotiomycetidae</taxon>
        <taxon>Eurotiales</taxon>
        <taxon>Aspergillaceae</taxon>
        <taxon>Aspergillus</taxon>
        <taxon>Aspergillus subgen. Polypaecilum</taxon>
    </lineage>
</organism>
<evidence type="ECO:0000256" key="6">
    <source>
        <dbReference type="SAM" id="Phobius"/>
    </source>
</evidence>
<evidence type="ECO:0000259" key="7">
    <source>
        <dbReference type="Pfam" id="PF20684"/>
    </source>
</evidence>
<evidence type="ECO:0000256" key="3">
    <source>
        <dbReference type="ARBA" id="ARBA00022989"/>
    </source>
</evidence>
<keyword evidence="3 6" id="KW-1133">Transmembrane helix</keyword>
<keyword evidence="4 6" id="KW-0472">Membrane</keyword>
<dbReference type="PANTHER" id="PTHR33048">
    <property type="entry name" value="PTH11-LIKE INTEGRAL MEMBRANE PROTEIN (AFU_ORTHOLOGUE AFUA_5G11245)"/>
    <property type="match status" value="1"/>
</dbReference>
<dbReference type="PANTHER" id="PTHR33048:SF113">
    <property type="entry name" value="INTEGRAL MEMBRANE PROTEIN-RELATED"/>
    <property type="match status" value="1"/>
</dbReference>
<dbReference type="GO" id="GO:0016020">
    <property type="term" value="C:membrane"/>
    <property type="evidence" value="ECO:0007669"/>
    <property type="project" value="UniProtKB-SubCell"/>
</dbReference>
<dbReference type="Pfam" id="PF20684">
    <property type="entry name" value="Fung_rhodopsin"/>
    <property type="match status" value="1"/>
</dbReference>
<feature type="transmembrane region" description="Helical" evidence="6">
    <location>
        <begin position="46"/>
        <end position="67"/>
    </location>
</feature>
<evidence type="ECO:0000256" key="2">
    <source>
        <dbReference type="ARBA" id="ARBA00022692"/>
    </source>
</evidence>
<feature type="transmembrane region" description="Helical" evidence="6">
    <location>
        <begin position="176"/>
        <end position="196"/>
    </location>
</feature>
<dbReference type="AlphaFoldDB" id="A0A3A2ZR94"/>
<feature type="transmembrane region" description="Helical" evidence="6">
    <location>
        <begin position="87"/>
        <end position="110"/>
    </location>
</feature>
<evidence type="ECO:0000256" key="1">
    <source>
        <dbReference type="ARBA" id="ARBA00004141"/>
    </source>
</evidence>
<proteinExistence type="inferred from homology"/>